<feature type="transmembrane region" description="Helical" evidence="1">
    <location>
        <begin position="171"/>
        <end position="192"/>
    </location>
</feature>
<dbReference type="PROSITE" id="PS51318">
    <property type="entry name" value="TAT"/>
    <property type="match status" value="1"/>
</dbReference>
<reference evidence="3 4" key="1">
    <citation type="submission" date="2023-07" db="EMBL/GenBank/DDBJ databases">
        <title>Sorghum-associated microbial communities from plants grown in Nebraska, USA.</title>
        <authorList>
            <person name="Schachtman D."/>
        </authorList>
    </citation>
    <scope>NUCLEOTIDE SEQUENCE [LARGE SCALE GENOMIC DNA]</scope>
    <source>
        <strain evidence="3 4">DS2154</strain>
    </source>
</reference>
<keyword evidence="4" id="KW-1185">Reference proteome</keyword>
<keyword evidence="2" id="KW-0732">Signal</keyword>
<gene>
    <name evidence="3" type="ORF">J2800_000745</name>
</gene>
<feature type="transmembrane region" description="Helical" evidence="1">
    <location>
        <begin position="267"/>
        <end position="288"/>
    </location>
</feature>
<organism evidence="3 4">
    <name type="scientific">Caulobacter rhizosphaerae</name>
    <dbReference type="NCBI Taxonomy" id="2010972"/>
    <lineage>
        <taxon>Bacteria</taxon>
        <taxon>Pseudomonadati</taxon>
        <taxon>Pseudomonadota</taxon>
        <taxon>Alphaproteobacteria</taxon>
        <taxon>Caulobacterales</taxon>
        <taxon>Caulobacteraceae</taxon>
        <taxon>Caulobacter</taxon>
    </lineage>
</organism>
<dbReference type="Proteomes" id="UP001262754">
    <property type="component" value="Unassembled WGS sequence"/>
</dbReference>
<keyword evidence="1" id="KW-0472">Membrane</keyword>
<evidence type="ECO:0000256" key="2">
    <source>
        <dbReference type="SAM" id="SignalP"/>
    </source>
</evidence>
<evidence type="ECO:0000313" key="4">
    <source>
        <dbReference type="Proteomes" id="UP001262754"/>
    </source>
</evidence>
<dbReference type="EMBL" id="JAVDRL010000002">
    <property type="protein sequence ID" value="MDR6530021.1"/>
    <property type="molecule type" value="Genomic_DNA"/>
</dbReference>
<proteinExistence type="predicted"/>
<dbReference type="RefSeq" id="WP_310029269.1">
    <property type="nucleotide sequence ID" value="NZ_JAVDRL010000002.1"/>
</dbReference>
<dbReference type="InterPro" id="IPR006311">
    <property type="entry name" value="TAT_signal"/>
</dbReference>
<accession>A0ABU1MVU9</accession>
<protein>
    <submittedName>
        <fullName evidence="3">Uncharacterized protein</fullName>
    </submittedName>
</protein>
<name>A0ABU1MVU9_9CAUL</name>
<keyword evidence="1" id="KW-1133">Transmembrane helix</keyword>
<feature type="chain" id="PRO_5047060602" evidence="2">
    <location>
        <begin position="28"/>
        <end position="329"/>
    </location>
</feature>
<sequence length="329" mass="33958">MRRFGEVRRGFLAGALALGLASLAATAVADAPPPSASLSPSLSPSPADGVIQAIGVSPSRLGANADQLTFLPTGAPGPVVLTVDRPADKQALDLGARPGDRIWLTVDDPLNPRHVVQITRLARPVPALQRTIALVAAFAVIAAFASLATAGRPWRFLVGNDNRMSNSQTQMALWFGVVAMVYGATLILRVWFLGWEFMGGIAMTANVLAMTGLSGLSFGAAKVVAVQKDADAAAAPGAATAPPDPAPRPRIADLVLNDYGAADLGDFQMILISSLATLIFAAASWEFLTMVDIVRATTLPDVDTALLGGFGVGQGAYLIKKAALPNGVG</sequence>
<evidence type="ECO:0000313" key="3">
    <source>
        <dbReference type="EMBL" id="MDR6530021.1"/>
    </source>
</evidence>
<feature type="signal peptide" evidence="2">
    <location>
        <begin position="1"/>
        <end position="27"/>
    </location>
</feature>
<feature type="transmembrane region" description="Helical" evidence="1">
    <location>
        <begin position="131"/>
        <end position="150"/>
    </location>
</feature>
<comment type="caution">
    <text evidence="3">The sequence shown here is derived from an EMBL/GenBank/DDBJ whole genome shotgun (WGS) entry which is preliminary data.</text>
</comment>
<evidence type="ECO:0000256" key="1">
    <source>
        <dbReference type="SAM" id="Phobius"/>
    </source>
</evidence>
<keyword evidence="1" id="KW-0812">Transmembrane</keyword>